<keyword evidence="4" id="KW-1185">Reference proteome</keyword>
<protein>
    <recommendedName>
        <fullName evidence="5">C4-dicarboxylate ABC transporter substrate-binding protein</fullName>
    </recommendedName>
</protein>
<accession>A0A084UDX3</accession>
<dbReference type="CDD" id="cd07012">
    <property type="entry name" value="PBP2_Bug_TTT"/>
    <property type="match status" value="1"/>
</dbReference>
<dbReference type="Proteomes" id="UP000053675">
    <property type="component" value="Unassembled WGS sequence"/>
</dbReference>
<dbReference type="SUPFAM" id="SSF53850">
    <property type="entry name" value="Periplasmic binding protein-like II"/>
    <property type="match status" value="1"/>
</dbReference>
<dbReference type="EMBL" id="JMQM01000001">
    <property type="protein sequence ID" value="KFB11159.1"/>
    <property type="molecule type" value="Genomic_DNA"/>
</dbReference>
<dbReference type="PIRSF" id="PIRSF017082">
    <property type="entry name" value="YflP"/>
    <property type="match status" value="1"/>
</dbReference>
<dbReference type="Gene3D" id="3.40.190.10">
    <property type="entry name" value="Periplasmic binding protein-like II"/>
    <property type="match status" value="1"/>
</dbReference>
<keyword evidence="2" id="KW-0732">Signal</keyword>
<dbReference type="AlphaFoldDB" id="A0A084UDX3"/>
<sequence>MLKKLTLLAAAAAFAMTAGAAQAFPDKPVNYIIPFNAGGESDISARLQQPYFKKITGEDLIIQYQAGAGGAQAWSVLNDQPGDGYTIMGTNLPHIILQPLLQNPGYKTEDLTNIYMFHFTPDALLVRADSEFKTVQDVIDASKENPGALTVGGVATNTANHIAHQRFADLTGAEMTYIPYTGTGATIPGLLGGEVELLWGYTTVAAGQGDKVRMLAVAQDERHPLFPDVPTFKELGIDMVGGAYRGIAVPKSTPEEVRQQLSDIIGKINADPEFIKEMEDAGFAMLNVPYNEMDAFMAERQKVYEDTARKLGSLQ</sequence>
<organism evidence="3 4">
    <name type="scientific">Nitratireductor basaltis</name>
    <dbReference type="NCBI Taxonomy" id="472175"/>
    <lineage>
        <taxon>Bacteria</taxon>
        <taxon>Pseudomonadati</taxon>
        <taxon>Pseudomonadota</taxon>
        <taxon>Alphaproteobacteria</taxon>
        <taxon>Hyphomicrobiales</taxon>
        <taxon>Phyllobacteriaceae</taxon>
        <taxon>Nitratireductor</taxon>
    </lineage>
</organism>
<name>A0A084UDX3_9HYPH</name>
<dbReference type="PATRIC" id="fig|472175.3.peg.2193"/>
<feature type="chain" id="PRO_5001783111" description="C4-dicarboxylate ABC transporter substrate-binding protein" evidence="2">
    <location>
        <begin position="24"/>
        <end position="315"/>
    </location>
</feature>
<dbReference type="Pfam" id="PF03401">
    <property type="entry name" value="TctC"/>
    <property type="match status" value="1"/>
</dbReference>
<dbReference type="PANTHER" id="PTHR42928">
    <property type="entry name" value="TRICARBOXYLATE-BINDING PROTEIN"/>
    <property type="match status" value="1"/>
</dbReference>
<dbReference type="eggNOG" id="COG3181">
    <property type="taxonomic scope" value="Bacteria"/>
</dbReference>
<dbReference type="RefSeq" id="WP_036482771.1">
    <property type="nucleotide sequence ID" value="NZ_JMQM01000001.1"/>
</dbReference>
<dbReference type="STRING" id="472175.EL18_02204"/>
<dbReference type="InterPro" id="IPR005064">
    <property type="entry name" value="BUG"/>
</dbReference>
<evidence type="ECO:0000313" key="3">
    <source>
        <dbReference type="EMBL" id="KFB11159.1"/>
    </source>
</evidence>
<evidence type="ECO:0000256" key="2">
    <source>
        <dbReference type="SAM" id="SignalP"/>
    </source>
</evidence>
<dbReference type="PANTHER" id="PTHR42928:SF5">
    <property type="entry name" value="BLR1237 PROTEIN"/>
    <property type="match status" value="1"/>
</dbReference>
<evidence type="ECO:0000256" key="1">
    <source>
        <dbReference type="ARBA" id="ARBA00006987"/>
    </source>
</evidence>
<comment type="similarity">
    <text evidence="1">Belongs to the UPF0065 (bug) family.</text>
</comment>
<evidence type="ECO:0000313" key="4">
    <source>
        <dbReference type="Proteomes" id="UP000053675"/>
    </source>
</evidence>
<feature type="signal peptide" evidence="2">
    <location>
        <begin position="1"/>
        <end position="23"/>
    </location>
</feature>
<dbReference type="OrthoDB" id="7243230at2"/>
<comment type="caution">
    <text evidence="3">The sequence shown here is derived from an EMBL/GenBank/DDBJ whole genome shotgun (WGS) entry which is preliminary data.</text>
</comment>
<dbReference type="InterPro" id="IPR042100">
    <property type="entry name" value="Bug_dom1"/>
</dbReference>
<proteinExistence type="inferred from homology"/>
<gene>
    <name evidence="3" type="ORF">EL18_02204</name>
</gene>
<reference evidence="3 4" key="1">
    <citation type="submission" date="2014-05" db="EMBL/GenBank/DDBJ databases">
        <title>Draft Genome Sequence of Nitratireductor basaltis Strain UMTGB225, A Marine Bacterium Isolated from Green Barrel Tunicate.</title>
        <authorList>
            <person name="Gan H.Y."/>
        </authorList>
    </citation>
    <scope>NUCLEOTIDE SEQUENCE [LARGE SCALE GENOMIC DNA]</scope>
    <source>
        <strain evidence="3 4">UMTGB225</strain>
    </source>
</reference>
<evidence type="ECO:0008006" key="5">
    <source>
        <dbReference type="Google" id="ProtNLM"/>
    </source>
</evidence>
<dbReference type="Gene3D" id="3.40.190.150">
    <property type="entry name" value="Bordetella uptake gene, domain 1"/>
    <property type="match status" value="1"/>
</dbReference>